<gene>
    <name evidence="2" type="ORF">HAX54_009451</name>
</gene>
<feature type="region of interest" description="Disordered" evidence="1">
    <location>
        <begin position="1"/>
        <end position="22"/>
    </location>
</feature>
<sequence>MNYYGRGMETGDENMAHSYGKRSTRNIDHRRNYNNVEHCYGRGMTFSNEQYSQILHMLGKSNLQEGKEIATSATHTNNAGSSSQVPSINTSAADWRLFPSAFPEVEDEHKPSVVSTEVTSSSPTDLPVVISSSESPIVPNTIPTSVVHIQRRSHRSSKTPIWMKCICCSV</sequence>
<dbReference type="Proteomes" id="UP000823775">
    <property type="component" value="Unassembled WGS sequence"/>
</dbReference>
<organism evidence="2 3">
    <name type="scientific">Datura stramonium</name>
    <name type="common">Jimsonweed</name>
    <name type="synonym">Common thornapple</name>
    <dbReference type="NCBI Taxonomy" id="4076"/>
    <lineage>
        <taxon>Eukaryota</taxon>
        <taxon>Viridiplantae</taxon>
        <taxon>Streptophyta</taxon>
        <taxon>Embryophyta</taxon>
        <taxon>Tracheophyta</taxon>
        <taxon>Spermatophyta</taxon>
        <taxon>Magnoliopsida</taxon>
        <taxon>eudicotyledons</taxon>
        <taxon>Gunneridae</taxon>
        <taxon>Pentapetalae</taxon>
        <taxon>asterids</taxon>
        <taxon>lamiids</taxon>
        <taxon>Solanales</taxon>
        <taxon>Solanaceae</taxon>
        <taxon>Solanoideae</taxon>
        <taxon>Datureae</taxon>
        <taxon>Datura</taxon>
    </lineage>
</organism>
<dbReference type="EMBL" id="JACEIK010001510">
    <property type="protein sequence ID" value="MCD7469957.1"/>
    <property type="molecule type" value="Genomic_DNA"/>
</dbReference>
<evidence type="ECO:0000313" key="3">
    <source>
        <dbReference type="Proteomes" id="UP000823775"/>
    </source>
</evidence>
<accession>A0ABS8TER7</accession>
<reference evidence="2 3" key="1">
    <citation type="journal article" date="2021" name="BMC Genomics">
        <title>Datura genome reveals duplications of psychoactive alkaloid biosynthetic genes and high mutation rate following tissue culture.</title>
        <authorList>
            <person name="Rajewski A."/>
            <person name="Carter-House D."/>
            <person name="Stajich J."/>
            <person name="Litt A."/>
        </authorList>
    </citation>
    <scope>NUCLEOTIDE SEQUENCE [LARGE SCALE GENOMIC DNA]</scope>
    <source>
        <strain evidence="2">AR-01</strain>
    </source>
</reference>
<proteinExistence type="predicted"/>
<evidence type="ECO:0000313" key="2">
    <source>
        <dbReference type="EMBL" id="MCD7469957.1"/>
    </source>
</evidence>
<keyword evidence="3" id="KW-1185">Reference proteome</keyword>
<evidence type="ECO:0000256" key="1">
    <source>
        <dbReference type="SAM" id="MobiDB-lite"/>
    </source>
</evidence>
<comment type="caution">
    <text evidence="2">The sequence shown here is derived from an EMBL/GenBank/DDBJ whole genome shotgun (WGS) entry which is preliminary data.</text>
</comment>
<name>A0ABS8TER7_DATST</name>
<protein>
    <submittedName>
        <fullName evidence="2">Uncharacterized protein</fullName>
    </submittedName>
</protein>